<sequence>MKKISGLVMGVVCLAASVVAHADTSGSGNLRVIGTIKPAPCTVSISSGVIDYGQISAASILPNAFNPLQEKTLPLSVNCGTAATQMALSVSDTQAASTVAGILGTGFAESQNFGLGAVDGRRTGGYSVRLSNLSSAGASLLPLKRTSSVAAWMYSADGRVDKFPYQHSWSRTTSPVPALVNVVSGTINVKAVINRGSALDLSKDVPLNGLATLVVTRI</sequence>
<evidence type="ECO:0000313" key="2">
    <source>
        <dbReference type="EMBL" id="MDD0983668.1"/>
    </source>
</evidence>
<keyword evidence="3" id="KW-1185">Reference proteome</keyword>
<comment type="caution">
    <text evidence="2">The sequence shown here is derived from an EMBL/GenBank/DDBJ whole genome shotgun (WGS) entry which is preliminary data.</text>
</comment>
<dbReference type="RefSeq" id="WP_057440460.1">
    <property type="nucleotide sequence ID" value="NZ_CP077085.1"/>
</dbReference>
<dbReference type="Pfam" id="PF06551">
    <property type="entry name" value="DUF1120"/>
    <property type="match status" value="1"/>
</dbReference>
<feature type="chain" id="PRO_5045171728" evidence="1">
    <location>
        <begin position="23"/>
        <end position="218"/>
    </location>
</feature>
<gene>
    <name evidence="2" type="ORF">M5G21_01625</name>
</gene>
<accession>A0ABT5N575</accession>
<proteinExistence type="predicted"/>
<dbReference type="Proteomes" id="UP001148189">
    <property type="component" value="Unassembled WGS sequence"/>
</dbReference>
<protein>
    <submittedName>
        <fullName evidence="2">DUF1120 domain-containing protein</fullName>
    </submittedName>
</protein>
<dbReference type="SUPFAM" id="SSF49401">
    <property type="entry name" value="Bacterial adhesins"/>
    <property type="match status" value="1"/>
</dbReference>
<dbReference type="InterPro" id="IPR036937">
    <property type="entry name" value="Adhesion_dom_fimbrial_sf"/>
</dbReference>
<evidence type="ECO:0000313" key="3">
    <source>
        <dbReference type="Proteomes" id="UP001148189"/>
    </source>
</evidence>
<name>A0ABT5N575_9PSED</name>
<evidence type="ECO:0000256" key="1">
    <source>
        <dbReference type="SAM" id="SignalP"/>
    </source>
</evidence>
<organism evidence="2 3">
    <name type="scientific">Pseudomonas shahriarae</name>
    <dbReference type="NCBI Taxonomy" id="2745512"/>
    <lineage>
        <taxon>Bacteria</taxon>
        <taxon>Pseudomonadati</taxon>
        <taxon>Pseudomonadota</taxon>
        <taxon>Gammaproteobacteria</taxon>
        <taxon>Pseudomonadales</taxon>
        <taxon>Pseudomonadaceae</taxon>
        <taxon>Pseudomonas</taxon>
    </lineage>
</organism>
<feature type="signal peptide" evidence="1">
    <location>
        <begin position="1"/>
        <end position="22"/>
    </location>
</feature>
<keyword evidence="1" id="KW-0732">Signal</keyword>
<dbReference type="InterPro" id="IPR010546">
    <property type="entry name" value="DUF1120"/>
</dbReference>
<dbReference type="EMBL" id="JAMDHD010000003">
    <property type="protein sequence ID" value="MDD0983668.1"/>
    <property type="molecule type" value="Genomic_DNA"/>
</dbReference>
<dbReference type="Gene3D" id="2.60.40.1090">
    <property type="entry name" value="Fimbrial-type adhesion domain"/>
    <property type="match status" value="1"/>
</dbReference>
<reference evidence="2" key="1">
    <citation type="submission" date="2022-05" db="EMBL/GenBank/DDBJ databases">
        <title>Novel Pseudomonas spp. Isolated from a Rainbow Trout Aquaculture Facility.</title>
        <authorList>
            <person name="Testerman T."/>
            <person name="Graf J."/>
        </authorList>
    </citation>
    <scope>NUCLEOTIDE SEQUENCE</scope>
    <source>
        <strain evidence="2">ID1050</strain>
    </source>
</reference>
<dbReference type="InterPro" id="IPR008966">
    <property type="entry name" value="Adhesion_dom_sf"/>
</dbReference>
<dbReference type="GeneID" id="97828115"/>